<dbReference type="Proteomes" id="UP000669179">
    <property type="component" value="Unassembled WGS sequence"/>
</dbReference>
<name>A0A939PAN7_9ACTN</name>
<dbReference type="EMBL" id="JAGEOJ010000006">
    <property type="protein sequence ID" value="MBO2448667.1"/>
    <property type="molecule type" value="Genomic_DNA"/>
</dbReference>
<comment type="caution">
    <text evidence="1">The sequence shown here is derived from an EMBL/GenBank/DDBJ whole genome shotgun (WGS) entry which is preliminary data.</text>
</comment>
<evidence type="ECO:0000313" key="1">
    <source>
        <dbReference type="EMBL" id="MBO2448667.1"/>
    </source>
</evidence>
<protein>
    <submittedName>
        <fullName evidence="1">Uncharacterized protein</fullName>
    </submittedName>
</protein>
<organism evidence="1 2">
    <name type="scientific">Actinomadura barringtoniae</name>
    <dbReference type="NCBI Taxonomy" id="1427535"/>
    <lineage>
        <taxon>Bacteria</taxon>
        <taxon>Bacillati</taxon>
        <taxon>Actinomycetota</taxon>
        <taxon>Actinomycetes</taxon>
        <taxon>Streptosporangiales</taxon>
        <taxon>Thermomonosporaceae</taxon>
        <taxon>Actinomadura</taxon>
    </lineage>
</organism>
<gene>
    <name evidence="1" type="ORF">J4573_16315</name>
</gene>
<keyword evidence="2" id="KW-1185">Reference proteome</keyword>
<sequence>MDSSFASEWPEARRQQSTTLFRGRHEPPLRKLVVLVDVDVLSQEGELSAGWQLSGVIEHGYIRCYRYADQGPPVDADWQLCGPGSEERFAVGWAMPPERDNDGGWSFIYAHEDRASYTGFSGSVVETARRDAGSTSYSNLPPEAAAQQREADTLAVLVADQAHADIFITNRPYLFESKRHSYSNLTVCRPEEALALIGLYLRAQGERVIPLAPVGGHYLRLEGGLYSWVGARELLPSAWRWYTACVQHASAAGDDSLLYLGGSALQRVQRALEHRDNVHCSLNQIQDGVTLEAALSSFEVALILLLGAVDATARVAHTVLGISGKTRDAGWQSPGWLSKVGTSAPALAAIFASGTDEQCTLTILRLLRNTVHGEALRGMRVQSSSAERKTLFGIPRDDESILRASFAALGGEESWGVEQLHRGFHADPGVLLEALFPRVIALLNLVMDETPVEHLSHVVLKPAHMLPPEDRPLGPFHERTRRSVRLQLGI</sequence>
<accession>A0A939PAN7</accession>
<proteinExistence type="predicted"/>
<reference evidence="1" key="1">
    <citation type="submission" date="2021-03" db="EMBL/GenBank/DDBJ databases">
        <authorList>
            <person name="Kanchanasin P."/>
            <person name="Saeng-In P."/>
            <person name="Phongsopitanun W."/>
            <person name="Yuki M."/>
            <person name="Kudo T."/>
            <person name="Ohkuma M."/>
            <person name="Tanasupawat S."/>
        </authorList>
    </citation>
    <scope>NUCLEOTIDE SEQUENCE</scope>
    <source>
        <strain evidence="1">GKU 128</strain>
    </source>
</reference>
<evidence type="ECO:0000313" key="2">
    <source>
        <dbReference type="Proteomes" id="UP000669179"/>
    </source>
</evidence>
<dbReference type="AlphaFoldDB" id="A0A939PAN7"/>
<dbReference type="RefSeq" id="WP_208256329.1">
    <property type="nucleotide sequence ID" value="NZ_JAGEOJ010000006.1"/>
</dbReference>